<evidence type="ECO:0000313" key="4">
    <source>
        <dbReference type="Proteomes" id="UP000091967"/>
    </source>
</evidence>
<comment type="caution">
    <text evidence="3">The sequence shown here is derived from an EMBL/GenBank/DDBJ whole genome shotgun (WGS) entry which is preliminary data.</text>
</comment>
<keyword evidence="1" id="KW-0808">Transferase</keyword>
<proteinExistence type="predicted"/>
<evidence type="ECO:0000313" key="3">
    <source>
        <dbReference type="EMBL" id="OBS24140.1"/>
    </source>
</evidence>
<dbReference type="SUPFAM" id="SSF53335">
    <property type="entry name" value="S-adenosyl-L-methionine-dependent methyltransferases"/>
    <property type="match status" value="1"/>
</dbReference>
<dbReference type="InterPro" id="IPR029063">
    <property type="entry name" value="SAM-dependent_MTases_sf"/>
</dbReference>
<dbReference type="InterPro" id="IPR013217">
    <property type="entry name" value="Methyltransf_12"/>
</dbReference>
<dbReference type="OrthoDB" id="329835at2759"/>
<name>A0A1B8AUK8_FUSPO</name>
<accession>A0A1B8AUK8</accession>
<dbReference type="PANTHER" id="PTHR45681">
    <property type="entry name" value="POLYKETIDE SYNTHASE 44-RELATED"/>
    <property type="match status" value="1"/>
</dbReference>
<dbReference type="EMBL" id="LYXU01000002">
    <property type="protein sequence ID" value="OBS24140.1"/>
    <property type="molecule type" value="Genomic_DNA"/>
</dbReference>
<evidence type="ECO:0000256" key="1">
    <source>
        <dbReference type="ARBA" id="ARBA00022679"/>
    </source>
</evidence>
<dbReference type="Gene3D" id="3.40.50.150">
    <property type="entry name" value="Vaccinia Virus protein VP39"/>
    <property type="match status" value="1"/>
</dbReference>
<dbReference type="OMA" id="WEPDANF"/>
<dbReference type="Proteomes" id="UP000091967">
    <property type="component" value="Unassembled WGS sequence"/>
</dbReference>
<dbReference type="CDD" id="cd02440">
    <property type="entry name" value="AdoMet_MTases"/>
    <property type="match status" value="1"/>
</dbReference>
<protein>
    <recommendedName>
        <fullName evidence="2">Methyltransferase type 12 domain-containing protein</fullName>
    </recommendedName>
</protein>
<evidence type="ECO:0000259" key="2">
    <source>
        <dbReference type="Pfam" id="PF08242"/>
    </source>
</evidence>
<feature type="domain" description="Methyltransferase type 12" evidence="2">
    <location>
        <begin position="194"/>
        <end position="293"/>
    </location>
</feature>
<dbReference type="PANTHER" id="PTHR45681:SF6">
    <property type="entry name" value="POLYKETIDE SYNTHASE 37"/>
    <property type="match status" value="1"/>
</dbReference>
<dbReference type="InterPro" id="IPR050444">
    <property type="entry name" value="Polyketide_Synthase"/>
</dbReference>
<gene>
    <name evidence="3" type="ORF">FPOA_04687</name>
</gene>
<dbReference type="GO" id="GO:0016740">
    <property type="term" value="F:transferase activity"/>
    <property type="evidence" value="ECO:0007669"/>
    <property type="project" value="UniProtKB-KW"/>
</dbReference>
<reference evidence="3 4" key="1">
    <citation type="submission" date="2016-06" db="EMBL/GenBank/DDBJ databases">
        <title>Living apart together: crosstalk between the core and supernumerary genomes in a fungal plant pathogen.</title>
        <authorList>
            <person name="Vanheule A."/>
            <person name="Audenaert K."/>
            <person name="Warris S."/>
            <person name="Van De Geest H."/>
            <person name="Schijlen E."/>
            <person name="Hofte M."/>
            <person name="De Saeger S."/>
            <person name="Haesaert G."/>
            <person name="Waalwijk C."/>
            <person name="Van Der Lee T."/>
        </authorList>
    </citation>
    <scope>NUCLEOTIDE SEQUENCE [LARGE SCALE GENOMIC DNA]</scope>
    <source>
        <strain evidence="3 4">2516</strain>
    </source>
</reference>
<dbReference type="STRING" id="36050.A0A1B8AUK8"/>
<keyword evidence="4" id="KW-1185">Reference proteome</keyword>
<organism evidence="3 4">
    <name type="scientific">Fusarium poae</name>
    <dbReference type="NCBI Taxonomy" id="36050"/>
    <lineage>
        <taxon>Eukaryota</taxon>
        <taxon>Fungi</taxon>
        <taxon>Dikarya</taxon>
        <taxon>Ascomycota</taxon>
        <taxon>Pezizomycotina</taxon>
        <taxon>Sordariomycetes</taxon>
        <taxon>Hypocreomycetidae</taxon>
        <taxon>Hypocreales</taxon>
        <taxon>Nectriaceae</taxon>
        <taxon>Fusarium</taxon>
    </lineage>
</organism>
<dbReference type="AlphaFoldDB" id="A0A1B8AUK8"/>
<dbReference type="Pfam" id="PF08242">
    <property type="entry name" value="Methyltransf_12"/>
    <property type="match status" value="1"/>
</dbReference>
<sequence length="535" mass="59420">MSIVQPIIRDDLYLQDDDVWDTVHHIEWEIDANFFTGSNTRPRSPLYKATADHQIIIARAAALIIRASLNNIPIDIPDFDPTTLTGPRKSLYRWMRAYNSSQAGKLVLSDVTMTVMIEILSSLTKLGAEGEILDKIGPNIGGILQGKVDPIELMVQGDKIHHMQDGMELALKMKSHLGEYLSHFATNKSVQNVLEVGASTSNVTGTLLGALSGEKRISYTLTDRSLPILEQMRASLKGSFKLKALDINQDPVEQGFSPGSFDLVIVNNILYTANSLVGTLMNLRRLITPGGVLILAGFSSMSPAYNLIFGMNENMWSDERFEPLECPSVNEWNKVLQNNNFSTLEPATKTFDFIGQSSYCLVSTALASIHNLMVNILPCAHSGSFSFANQLSTALAENNTASTISPIFPNDISPHFIYTVIDDGSAFLTEYEKLVKGKNILWISMKTDDAEPRDMGVVQCFARRALETNSDIKIVTLDVKQKFPDQADILRVVTRIIRLSFQENRGTRTELEYEYVNGQVFVARVKQSELASKRG</sequence>